<evidence type="ECO:0000256" key="5">
    <source>
        <dbReference type="ARBA" id="ARBA00038253"/>
    </source>
</evidence>
<proteinExistence type="inferred from homology"/>
<evidence type="ECO:0000256" key="1">
    <source>
        <dbReference type="ARBA" id="ARBA00004496"/>
    </source>
</evidence>
<comment type="subcellular location">
    <subcellularLocation>
        <location evidence="1">Cytoplasm</location>
    </subcellularLocation>
</comment>
<dbReference type="InterPro" id="IPR011990">
    <property type="entry name" value="TPR-like_helical_dom_sf"/>
</dbReference>
<keyword evidence="7" id="KW-0812">Transmembrane</keyword>
<dbReference type="PANTHER" id="PTHR46630:SF1">
    <property type="entry name" value="TETRATRICOPEPTIDE REPEAT PROTEIN 29"/>
    <property type="match status" value="1"/>
</dbReference>
<evidence type="ECO:0000256" key="7">
    <source>
        <dbReference type="SAM" id="Phobius"/>
    </source>
</evidence>
<keyword evidence="4 6" id="KW-0802">TPR repeat</keyword>
<keyword evidence="7" id="KW-0472">Membrane</keyword>
<keyword evidence="7" id="KW-1133">Transmembrane helix</keyword>
<feature type="repeat" description="TPR" evidence="6">
    <location>
        <begin position="141"/>
        <end position="174"/>
    </location>
</feature>
<keyword evidence="9" id="KW-0238">DNA-binding</keyword>
<dbReference type="PANTHER" id="PTHR46630">
    <property type="entry name" value="TETRATRICOPEPTIDE REPEAT PROTEIN 29"/>
    <property type="match status" value="1"/>
</dbReference>
<organism evidence="9 10">
    <name type="scientific">Roseivirga pacifica</name>
    <dbReference type="NCBI Taxonomy" id="1267423"/>
    <lineage>
        <taxon>Bacteria</taxon>
        <taxon>Pseudomonadati</taxon>
        <taxon>Bacteroidota</taxon>
        <taxon>Cytophagia</taxon>
        <taxon>Cytophagales</taxon>
        <taxon>Roseivirgaceae</taxon>
        <taxon>Roseivirga</taxon>
    </lineage>
</organism>
<dbReference type="SMART" id="SM00028">
    <property type="entry name" value="TPR"/>
    <property type="match status" value="4"/>
</dbReference>
<dbReference type="GO" id="GO:0003677">
    <property type="term" value="F:DNA binding"/>
    <property type="evidence" value="ECO:0007669"/>
    <property type="project" value="UniProtKB-KW"/>
</dbReference>
<dbReference type="STRING" id="1267423.SAMN05216290_1382"/>
<accession>A0A1I0NS52</accession>
<evidence type="ECO:0000256" key="3">
    <source>
        <dbReference type="ARBA" id="ARBA00022737"/>
    </source>
</evidence>
<comment type="similarity">
    <text evidence="5">Belongs to the Rap family.</text>
</comment>
<dbReference type="SUPFAM" id="SSF48452">
    <property type="entry name" value="TPR-like"/>
    <property type="match status" value="2"/>
</dbReference>
<feature type="domain" description="HTH LytTR-type" evidence="8">
    <location>
        <begin position="471"/>
        <end position="550"/>
    </location>
</feature>
<dbReference type="SMART" id="SM00850">
    <property type="entry name" value="LytTR"/>
    <property type="match status" value="1"/>
</dbReference>
<dbReference type="Pfam" id="PF04397">
    <property type="entry name" value="LytTR"/>
    <property type="match status" value="1"/>
</dbReference>
<name>A0A1I0NS52_9BACT</name>
<dbReference type="RefSeq" id="WP_090257768.1">
    <property type="nucleotide sequence ID" value="NZ_FOIR01000001.1"/>
</dbReference>
<keyword evidence="3" id="KW-0677">Repeat</keyword>
<gene>
    <name evidence="9" type="ORF">SAMN05216290_1382</name>
</gene>
<dbReference type="PROSITE" id="PS50930">
    <property type="entry name" value="HTH_LYTTR"/>
    <property type="match status" value="1"/>
</dbReference>
<evidence type="ECO:0000313" key="10">
    <source>
        <dbReference type="Proteomes" id="UP000199437"/>
    </source>
</evidence>
<keyword evidence="10" id="KW-1185">Reference proteome</keyword>
<keyword evidence="2" id="KW-0963">Cytoplasm</keyword>
<dbReference type="InterPro" id="IPR051476">
    <property type="entry name" value="Bac_ResReg_Asp_Phosphatase"/>
</dbReference>
<evidence type="ECO:0000256" key="4">
    <source>
        <dbReference type="ARBA" id="ARBA00022803"/>
    </source>
</evidence>
<dbReference type="OrthoDB" id="1646880at2"/>
<feature type="transmembrane region" description="Helical" evidence="7">
    <location>
        <begin position="410"/>
        <end position="427"/>
    </location>
</feature>
<dbReference type="Gene3D" id="2.40.50.1020">
    <property type="entry name" value="LytTr DNA-binding domain"/>
    <property type="match status" value="1"/>
</dbReference>
<sequence>MNNSLRAVISILFVIVSFSGFGQSQEISDLLNATRRASAYPDSLAYYGEKLLSYNDSLAKFEGYFAVGYSHYLSGKLNTAGTYYDSALVFANPAKHASAYSRIKRNRAIVYQRTGNVDQARSIYTEMLNNAKENNIPVEEALMLHQLGILEQSSGNYDQAAANYNSAIALYKENRPAAATNSMINLGTLYGRMDLIPRSNSMLKEAVVSAETYGQTTLSARAFNNISVNFRKVGQLDSSNHYLSLAENIYTSQGNKISLIENYQNKTANFIELNQKDSAYHYLNKALALNEGNGDKYRESRLDFMVARVELAFGNAEKAIEYANLSISKILELQSVDDLNDRYQILADAYEKAGQEKLALQIMRKWKALDDSLEFYKNVKTLEELTQAYDAARNDELIEEAAGLQKMNTGLLAGIGAVVVLSVFLFFQMKKKSKEVRLKSSEIATLQTQLNLLKDQLKPTQDYITLKSKAVIPIEELMYIQSDGPYIELFTEKKERPEIDRNSLKSILASLPHNQFIQVHRSYIVNINFIQSIYATNLVLKDGTELNISRTFKSGIESVLRNTA</sequence>
<dbReference type="GeneID" id="99986108"/>
<evidence type="ECO:0000256" key="2">
    <source>
        <dbReference type="ARBA" id="ARBA00022490"/>
    </source>
</evidence>
<evidence type="ECO:0000259" key="8">
    <source>
        <dbReference type="PROSITE" id="PS50930"/>
    </source>
</evidence>
<reference evidence="10" key="1">
    <citation type="submission" date="2016-10" db="EMBL/GenBank/DDBJ databases">
        <authorList>
            <person name="Varghese N."/>
            <person name="Submissions S."/>
        </authorList>
    </citation>
    <scope>NUCLEOTIDE SEQUENCE [LARGE SCALE GENOMIC DNA]</scope>
    <source>
        <strain evidence="10">CGMCC 1.12402</strain>
    </source>
</reference>
<dbReference type="GO" id="GO:0005737">
    <property type="term" value="C:cytoplasm"/>
    <property type="evidence" value="ECO:0007669"/>
    <property type="project" value="UniProtKB-SubCell"/>
</dbReference>
<evidence type="ECO:0000313" key="9">
    <source>
        <dbReference type="EMBL" id="SEW03704.1"/>
    </source>
</evidence>
<evidence type="ECO:0000256" key="6">
    <source>
        <dbReference type="PROSITE-ProRule" id="PRU00339"/>
    </source>
</evidence>
<dbReference type="EMBL" id="FOIR01000001">
    <property type="protein sequence ID" value="SEW03704.1"/>
    <property type="molecule type" value="Genomic_DNA"/>
</dbReference>
<dbReference type="Proteomes" id="UP000199437">
    <property type="component" value="Unassembled WGS sequence"/>
</dbReference>
<dbReference type="InterPro" id="IPR007492">
    <property type="entry name" value="LytTR_DNA-bd_dom"/>
</dbReference>
<dbReference type="PROSITE" id="PS50005">
    <property type="entry name" value="TPR"/>
    <property type="match status" value="1"/>
</dbReference>
<dbReference type="InterPro" id="IPR019734">
    <property type="entry name" value="TPR_rpt"/>
</dbReference>
<dbReference type="Pfam" id="PF13424">
    <property type="entry name" value="TPR_12"/>
    <property type="match status" value="1"/>
</dbReference>
<dbReference type="AlphaFoldDB" id="A0A1I0NS52"/>
<dbReference type="Gene3D" id="1.25.40.10">
    <property type="entry name" value="Tetratricopeptide repeat domain"/>
    <property type="match status" value="2"/>
</dbReference>
<protein>
    <submittedName>
        <fullName evidence="9">LytTr DNA-binding domain-containing protein</fullName>
    </submittedName>
</protein>